<dbReference type="GO" id="GO:0005732">
    <property type="term" value="C:sno(s)RNA-containing ribonucleoprotein complex"/>
    <property type="evidence" value="ECO:0007669"/>
    <property type="project" value="TreeGrafter"/>
</dbReference>
<dbReference type="PANTHER" id="PTHR11021">
    <property type="entry name" value="SMALL NUCLEAR RIBONUCLEOPROTEIN F SNRNP-F"/>
    <property type="match status" value="1"/>
</dbReference>
<accession>A0A484GGD4</accession>
<sequence>MSLRKQTPSDFLKQIIGRPVVVKLNSGVDYRGKISMLHPY</sequence>
<comment type="caution">
    <text evidence="1">The sequence shown here is derived from an EMBL/GenBank/DDBJ whole genome shotgun (WGS) entry which is preliminary data.</text>
</comment>
<dbReference type="SUPFAM" id="SSF50182">
    <property type="entry name" value="Sm-like ribonucleoproteins"/>
    <property type="match status" value="1"/>
</dbReference>
<dbReference type="GO" id="GO:0000932">
    <property type="term" value="C:P-body"/>
    <property type="evidence" value="ECO:0007669"/>
    <property type="project" value="TreeGrafter"/>
</dbReference>
<dbReference type="GO" id="GO:0003723">
    <property type="term" value="F:RNA binding"/>
    <property type="evidence" value="ECO:0007669"/>
    <property type="project" value="TreeGrafter"/>
</dbReference>
<protein>
    <recommendedName>
        <fullName evidence="3">LSM domain-containing protein</fullName>
    </recommendedName>
</protein>
<reference evidence="1 2" key="1">
    <citation type="journal article" date="2018" name="Genomics">
        <title>Molecular footprints of inshore aquatic adaptation in Indo-Pacific humpback dolphin (Sousa chinensis).</title>
        <authorList>
            <person name="Ming Y."/>
            <person name="Jian J."/>
            <person name="Yu F."/>
            <person name="Yu X."/>
            <person name="Wang J."/>
            <person name="Liu W."/>
        </authorList>
    </citation>
    <scope>NUCLEOTIDE SEQUENCE [LARGE SCALE GENOMIC DNA]</scope>
    <source>
        <strain evidence="1">MY-2018</strain>
        <tissue evidence="1">Skin</tissue>
    </source>
</reference>
<dbReference type="GO" id="GO:0005688">
    <property type="term" value="C:U6 snRNP"/>
    <property type="evidence" value="ECO:0007669"/>
    <property type="project" value="TreeGrafter"/>
</dbReference>
<dbReference type="PANTHER" id="PTHR11021:SF1">
    <property type="entry name" value="U6 SNRNA-ASSOCIATED SM-LIKE PROTEIN LSM6"/>
    <property type="match status" value="1"/>
</dbReference>
<evidence type="ECO:0008006" key="3">
    <source>
        <dbReference type="Google" id="ProtNLM"/>
    </source>
</evidence>
<name>A0A484GGD4_SOUCH</name>
<keyword evidence="2" id="KW-1185">Reference proteome</keyword>
<proteinExistence type="predicted"/>
<feature type="non-terminal residue" evidence="1">
    <location>
        <position position="40"/>
    </location>
</feature>
<dbReference type="GO" id="GO:0030490">
    <property type="term" value="P:maturation of SSU-rRNA"/>
    <property type="evidence" value="ECO:0007669"/>
    <property type="project" value="TreeGrafter"/>
</dbReference>
<dbReference type="GO" id="GO:0046540">
    <property type="term" value="C:U4/U6 x U5 tri-snRNP complex"/>
    <property type="evidence" value="ECO:0007669"/>
    <property type="project" value="TreeGrafter"/>
</dbReference>
<gene>
    <name evidence="1" type="ORF">DBR06_SOUSAS11910012</name>
</gene>
<evidence type="ECO:0000313" key="1">
    <source>
        <dbReference type="EMBL" id="TEA34790.1"/>
    </source>
</evidence>
<dbReference type="InterPro" id="IPR016487">
    <property type="entry name" value="Lsm6/sSmF"/>
</dbReference>
<evidence type="ECO:0000313" key="2">
    <source>
        <dbReference type="Proteomes" id="UP000295264"/>
    </source>
</evidence>
<dbReference type="EMBL" id="QWLN02008547">
    <property type="protein sequence ID" value="TEA34790.1"/>
    <property type="molecule type" value="Genomic_DNA"/>
</dbReference>
<dbReference type="InterPro" id="IPR010920">
    <property type="entry name" value="LSM_dom_sf"/>
</dbReference>
<dbReference type="AlphaFoldDB" id="A0A484GGD4"/>
<organism evidence="1 2">
    <name type="scientific">Sousa chinensis</name>
    <name type="common">Indo-pacific humpbacked dolphin</name>
    <name type="synonym">Steno chinensis</name>
    <dbReference type="NCBI Taxonomy" id="103600"/>
    <lineage>
        <taxon>Eukaryota</taxon>
        <taxon>Metazoa</taxon>
        <taxon>Chordata</taxon>
        <taxon>Craniata</taxon>
        <taxon>Vertebrata</taxon>
        <taxon>Euteleostomi</taxon>
        <taxon>Mammalia</taxon>
        <taxon>Eutheria</taxon>
        <taxon>Laurasiatheria</taxon>
        <taxon>Artiodactyla</taxon>
        <taxon>Whippomorpha</taxon>
        <taxon>Cetacea</taxon>
        <taxon>Odontoceti</taxon>
        <taxon>Delphinidae</taxon>
        <taxon>Sousa</taxon>
    </lineage>
</organism>
<dbReference type="GO" id="GO:0000398">
    <property type="term" value="P:mRNA splicing, via spliceosome"/>
    <property type="evidence" value="ECO:0007669"/>
    <property type="project" value="InterPro"/>
</dbReference>
<dbReference type="GO" id="GO:0005730">
    <property type="term" value="C:nucleolus"/>
    <property type="evidence" value="ECO:0007669"/>
    <property type="project" value="TreeGrafter"/>
</dbReference>
<dbReference type="Proteomes" id="UP000295264">
    <property type="component" value="Unassembled WGS sequence"/>
</dbReference>
<dbReference type="Gene3D" id="2.30.30.100">
    <property type="match status" value="1"/>
</dbReference>